<feature type="region of interest" description="Disordered" evidence="1">
    <location>
        <begin position="62"/>
        <end position="87"/>
    </location>
</feature>
<evidence type="ECO:0000313" key="3">
    <source>
        <dbReference type="Proteomes" id="UP000735302"/>
    </source>
</evidence>
<name>A0AAV3YM91_9GAST</name>
<organism evidence="2 3">
    <name type="scientific">Plakobranchus ocellatus</name>
    <dbReference type="NCBI Taxonomy" id="259542"/>
    <lineage>
        <taxon>Eukaryota</taxon>
        <taxon>Metazoa</taxon>
        <taxon>Spiralia</taxon>
        <taxon>Lophotrochozoa</taxon>
        <taxon>Mollusca</taxon>
        <taxon>Gastropoda</taxon>
        <taxon>Heterobranchia</taxon>
        <taxon>Euthyneura</taxon>
        <taxon>Panpulmonata</taxon>
        <taxon>Sacoglossa</taxon>
        <taxon>Placobranchoidea</taxon>
        <taxon>Plakobranchidae</taxon>
        <taxon>Plakobranchus</taxon>
    </lineage>
</organism>
<evidence type="ECO:0000256" key="1">
    <source>
        <dbReference type="SAM" id="MobiDB-lite"/>
    </source>
</evidence>
<protein>
    <submittedName>
        <fullName evidence="2">Uncharacterized protein</fullName>
    </submittedName>
</protein>
<keyword evidence="3" id="KW-1185">Reference proteome</keyword>
<gene>
    <name evidence="2" type="ORF">PoB_001055200</name>
</gene>
<reference evidence="2 3" key="1">
    <citation type="journal article" date="2021" name="Elife">
        <title>Chloroplast acquisition without the gene transfer in kleptoplastic sea slugs, Plakobranchus ocellatus.</title>
        <authorList>
            <person name="Maeda T."/>
            <person name="Takahashi S."/>
            <person name="Yoshida T."/>
            <person name="Shimamura S."/>
            <person name="Takaki Y."/>
            <person name="Nagai Y."/>
            <person name="Toyoda A."/>
            <person name="Suzuki Y."/>
            <person name="Arimoto A."/>
            <person name="Ishii H."/>
            <person name="Satoh N."/>
            <person name="Nishiyama T."/>
            <person name="Hasebe M."/>
            <person name="Maruyama T."/>
            <person name="Minagawa J."/>
            <person name="Obokata J."/>
            <person name="Shigenobu S."/>
        </authorList>
    </citation>
    <scope>NUCLEOTIDE SEQUENCE [LARGE SCALE GENOMIC DNA]</scope>
</reference>
<dbReference type="Proteomes" id="UP000735302">
    <property type="component" value="Unassembled WGS sequence"/>
</dbReference>
<evidence type="ECO:0000313" key="2">
    <source>
        <dbReference type="EMBL" id="GFN84046.1"/>
    </source>
</evidence>
<dbReference type="EMBL" id="BLXT01001274">
    <property type="protein sequence ID" value="GFN84046.1"/>
    <property type="molecule type" value="Genomic_DNA"/>
</dbReference>
<comment type="caution">
    <text evidence="2">The sequence shown here is derived from an EMBL/GenBank/DDBJ whole genome shotgun (WGS) entry which is preliminary data.</text>
</comment>
<proteinExistence type="predicted"/>
<accession>A0AAV3YM91</accession>
<sequence>MNFLIINMSVSQPSQGTGQARTSHPQFLAGLRAKELTPNDSRGLLLIEQQKTSQEVITSRGLLETGTMGQGSESMGVRAGPAFLPDE</sequence>
<dbReference type="AlphaFoldDB" id="A0AAV3YM91"/>